<protein>
    <submittedName>
        <fullName evidence="6">Transcriptional regulator, MerR family</fullName>
    </submittedName>
</protein>
<keyword evidence="3" id="KW-0238">DNA-binding</keyword>
<dbReference type="InterPro" id="IPR047057">
    <property type="entry name" value="MerR_fam"/>
</dbReference>
<dbReference type="Pfam" id="PF13411">
    <property type="entry name" value="MerR_1"/>
    <property type="match status" value="1"/>
</dbReference>
<dbReference type="PANTHER" id="PTHR30204:SF69">
    <property type="entry name" value="MERR-FAMILY TRANSCRIPTIONAL REGULATOR"/>
    <property type="match status" value="1"/>
</dbReference>
<keyword evidence="2" id="KW-0805">Transcription regulation</keyword>
<proteinExistence type="predicted"/>
<dbReference type="CDD" id="cd00592">
    <property type="entry name" value="HTH_MerR-like"/>
    <property type="match status" value="1"/>
</dbReference>
<accession>A0A6J4JYT9</accession>
<evidence type="ECO:0000256" key="3">
    <source>
        <dbReference type="ARBA" id="ARBA00023125"/>
    </source>
</evidence>
<organism evidence="6">
    <name type="scientific">uncultured Chloroflexia bacterium</name>
    <dbReference type="NCBI Taxonomy" id="1672391"/>
    <lineage>
        <taxon>Bacteria</taxon>
        <taxon>Bacillati</taxon>
        <taxon>Chloroflexota</taxon>
        <taxon>Chloroflexia</taxon>
        <taxon>environmental samples</taxon>
    </lineage>
</organism>
<evidence type="ECO:0000256" key="4">
    <source>
        <dbReference type="ARBA" id="ARBA00023163"/>
    </source>
</evidence>
<dbReference type="GO" id="GO:0003700">
    <property type="term" value="F:DNA-binding transcription factor activity"/>
    <property type="evidence" value="ECO:0007669"/>
    <property type="project" value="InterPro"/>
</dbReference>
<evidence type="ECO:0000256" key="2">
    <source>
        <dbReference type="ARBA" id="ARBA00023015"/>
    </source>
</evidence>
<keyword evidence="1" id="KW-0678">Repressor</keyword>
<evidence type="ECO:0000259" key="5">
    <source>
        <dbReference type="PROSITE" id="PS50937"/>
    </source>
</evidence>
<dbReference type="GO" id="GO:0003677">
    <property type="term" value="F:DNA binding"/>
    <property type="evidence" value="ECO:0007669"/>
    <property type="project" value="UniProtKB-KW"/>
</dbReference>
<dbReference type="PROSITE" id="PS00552">
    <property type="entry name" value="HTH_MERR_1"/>
    <property type="match status" value="1"/>
</dbReference>
<dbReference type="Pfam" id="PF00376">
    <property type="entry name" value="MerR"/>
    <property type="match status" value="1"/>
</dbReference>
<dbReference type="PROSITE" id="PS50937">
    <property type="entry name" value="HTH_MERR_2"/>
    <property type="match status" value="2"/>
</dbReference>
<dbReference type="EMBL" id="CADCTR010001318">
    <property type="protein sequence ID" value="CAA9290817.1"/>
    <property type="molecule type" value="Genomic_DNA"/>
</dbReference>
<dbReference type="AlphaFoldDB" id="A0A6J4JYT9"/>
<evidence type="ECO:0000313" key="6">
    <source>
        <dbReference type="EMBL" id="CAA9290817.1"/>
    </source>
</evidence>
<feature type="domain" description="HTH merR-type" evidence="5">
    <location>
        <begin position="12"/>
        <end position="50"/>
    </location>
</feature>
<dbReference type="PANTHER" id="PTHR30204">
    <property type="entry name" value="REDOX-CYCLING DRUG-SENSING TRANSCRIPTIONAL ACTIVATOR SOXR"/>
    <property type="match status" value="1"/>
</dbReference>
<name>A0A6J4JYT9_9CHLR</name>
<dbReference type="SUPFAM" id="SSF46955">
    <property type="entry name" value="Putative DNA-binding domain"/>
    <property type="match status" value="2"/>
</dbReference>
<dbReference type="InterPro" id="IPR000551">
    <property type="entry name" value="MerR-type_HTH_dom"/>
</dbReference>
<dbReference type="SMART" id="SM00422">
    <property type="entry name" value="HTH_MERR"/>
    <property type="match status" value="2"/>
</dbReference>
<keyword evidence="4" id="KW-0804">Transcription</keyword>
<dbReference type="Gene3D" id="1.10.1660.10">
    <property type="match status" value="2"/>
</dbReference>
<evidence type="ECO:0000256" key="1">
    <source>
        <dbReference type="ARBA" id="ARBA00022491"/>
    </source>
</evidence>
<gene>
    <name evidence="6" type="ORF">AVDCRST_MAG93-3877</name>
</gene>
<dbReference type="InterPro" id="IPR009061">
    <property type="entry name" value="DNA-bd_dom_put_sf"/>
</dbReference>
<feature type="domain" description="HTH merR-type" evidence="5">
    <location>
        <begin position="128"/>
        <end position="194"/>
    </location>
</feature>
<sequence length="253" mass="28984">MAPRSIRTIDTARRLGVHPNMVRKYEAQGYLPDIPRSPHGYRLYTRMHVEQAHLAHLALRWPYVSDKAPLHTLVTSAVGGDYGMATELAYQYLAQVRVERTCAESALDFLERWAAGFLPETPQARVNTSTAAQYLNLSVDMLRNWERNGLIDVPRDPSNQYRLYGTTEFGRLRVIRILLQSGYSLMSIRRMFQHVDAGNTGGLRTALDMTGDDDLRTVVDHWLASLMELEHRAQEIIQQIGRMIDLAHPRTRR</sequence>
<reference evidence="6" key="1">
    <citation type="submission" date="2020-02" db="EMBL/GenBank/DDBJ databases">
        <authorList>
            <person name="Meier V. D."/>
        </authorList>
    </citation>
    <scope>NUCLEOTIDE SEQUENCE</scope>
    <source>
        <strain evidence="6">AVDCRST_MAG93</strain>
    </source>
</reference>